<organism evidence="2 3">
    <name type="scientific">Natronomicrosphaera hydrolytica</name>
    <dbReference type="NCBI Taxonomy" id="3242702"/>
    <lineage>
        <taxon>Bacteria</taxon>
        <taxon>Pseudomonadati</taxon>
        <taxon>Planctomycetota</taxon>
        <taxon>Phycisphaerae</taxon>
        <taxon>Phycisphaerales</taxon>
        <taxon>Phycisphaeraceae</taxon>
        <taxon>Natronomicrosphaera</taxon>
    </lineage>
</organism>
<dbReference type="CDD" id="cd09279">
    <property type="entry name" value="RNase_HI_like"/>
    <property type="match status" value="1"/>
</dbReference>
<evidence type="ECO:0000313" key="3">
    <source>
        <dbReference type="Proteomes" id="UP001575105"/>
    </source>
</evidence>
<dbReference type="RefSeq" id="WP_425346862.1">
    <property type="nucleotide sequence ID" value="NZ_JBGUBD010000013.1"/>
</dbReference>
<sequence>MNLIIHIDGGSRGNPGPAGVGVVLHDADTRKPVHEAGYFVGRTTNNVAEYTGLLRALEIAHEHNAASVTVHSDSQLMVRQLHGQYKVKSADLKPLFDKARQALGRFKQWKLDHVPREKNERADELANLAMDVRKDVIAVVNGQASKSTAAPRAAAAAPASAKAIDTETMWQVRIEGESEVCPAHMPADHEFTMGSTVGEPNLCTHAATAIFSTRLPNWSASRRMANVRCAACDRTIRIRRS</sequence>
<dbReference type="Gene3D" id="3.30.420.10">
    <property type="entry name" value="Ribonuclease H-like superfamily/Ribonuclease H"/>
    <property type="match status" value="1"/>
</dbReference>
<keyword evidence="2" id="KW-0378">Hydrolase</keyword>
<keyword evidence="3" id="KW-1185">Reference proteome</keyword>
<comment type="caution">
    <text evidence="2">The sequence shown here is derived from an EMBL/GenBank/DDBJ whole genome shotgun (WGS) entry which is preliminary data.</text>
</comment>
<dbReference type="EC" id="3.1.26.4" evidence="2"/>
<accession>A0ABV4UAW0</accession>
<feature type="domain" description="RNase H type-1" evidence="1">
    <location>
        <begin position="1"/>
        <end position="131"/>
    </location>
</feature>
<dbReference type="PROSITE" id="PS50879">
    <property type="entry name" value="RNASE_H_1"/>
    <property type="match status" value="1"/>
</dbReference>
<gene>
    <name evidence="2" type="ORF">ACERK3_16755</name>
</gene>
<protein>
    <submittedName>
        <fullName evidence="2">Ribonuclease HI family protein</fullName>
        <ecNumber evidence="2">3.1.26.4</ecNumber>
    </submittedName>
</protein>
<dbReference type="SUPFAM" id="SSF53098">
    <property type="entry name" value="Ribonuclease H-like"/>
    <property type="match status" value="1"/>
</dbReference>
<dbReference type="InterPro" id="IPR036397">
    <property type="entry name" value="RNaseH_sf"/>
</dbReference>
<dbReference type="Proteomes" id="UP001575105">
    <property type="component" value="Unassembled WGS sequence"/>
</dbReference>
<dbReference type="EMBL" id="JBGUBD010000013">
    <property type="protein sequence ID" value="MFA9479936.1"/>
    <property type="molecule type" value="Genomic_DNA"/>
</dbReference>
<name>A0ABV4UAW0_9BACT</name>
<reference evidence="2 3" key="1">
    <citation type="submission" date="2024-08" db="EMBL/GenBank/DDBJ databases">
        <title>Whole-genome sequencing of halo(alkali)philic microorganisms from hypersaline lakes.</title>
        <authorList>
            <person name="Sorokin D.Y."/>
            <person name="Merkel A.Y."/>
            <person name="Messina E."/>
            <person name="Yakimov M."/>
        </authorList>
    </citation>
    <scope>NUCLEOTIDE SEQUENCE [LARGE SCALE GENOMIC DNA]</scope>
    <source>
        <strain evidence="2 3">AB-hyl4</strain>
    </source>
</reference>
<evidence type="ECO:0000259" key="1">
    <source>
        <dbReference type="PROSITE" id="PS50879"/>
    </source>
</evidence>
<dbReference type="Pfam" id="PF13456">
    <property type="entry name" value="RVT_3"/>
    <property type="match status" value="1"/>
</dbReference>
<dbReference type="PANTHER" id="PTHR46387:SF2">
    <property type="entry name" value="RIBONUCLEASE HI"/>
    <property type="match status" value="1"/>
</dbReference>
<dbReference type="InterPro" id="IPR002156">
    <property type="entry name" value="RNaseH_domain"/>
</dbReference>
<proteinExistence type="predicted"/>
<dbReference type="InterPro" id="IPR012337">
    <property type="entry name" value="RNaseH-like_sf"/>
</dbReference>
<dbReference type="GO" id="GO:0004523">
    <property type="term" value="F:RNA-DNA hybrid ribonuclease activity"/>
    <property type="evidence" value="ECO:0007669"/>
    <property type="project" value="UniProtKB-EC"/>
</dbReference>
<dbReference type="PANTHER" id="PTHR46387">
    <property type="entry name" value="POLYNUCLEOTIDYL TRANSFERASE, RIBONUCLEASE H-LIKE SUPERFAMILY PROTEIN"/>
    <property type="match status" value="1"/>
</dbReference>
<evidence type="ECO:0000313" key="2">
    <source>
        <dbReference type="EMBL" id="MFA9479936.1"/>
    </source>
</evidence>